<dbReference type="AlphaFoldDB" id="A0A9W9WGQ8"/>
<reference evidence="1" key="2">
    <citation type="journal article" date="2023" name="IMA Fungus">
        <title>Comparative genomic study of the Penicillium genus elucidates a diverse pangenome and 15 lateral gene transfer events.</title>
        <authorList>
            <person name="Petersen C."/>
            <person name="Sorensen T."/>
            <person name="Nielsen M.R."/>
            <person name="Sondergaard T.E."/>
            <person name="Sorensen J.L."/>
            <person name="Fitzpatrick D.A."/>
            <person name="Frisvad J.C."/>
            <person name="Nielsen K.L."/>
        </authorList>
    </citation>
    <scope>NUCLEOTIDE SEQUENCE</scope>
    <source>
        <strain evidence="1">IBT 17660</strain>
    </source>
</reference>
<sequence>MQESWIALVVSCISLGVTVASGLLPVKEWLRYCFLWLWAPSDRNNTRGPANIQLDDMANTDSTGNAAEDIASLGYRVRQLEAALEAAQAAQGLLKRVQTLNSSASSGSDGGRPVERTG</sequence>
<keyword evidence="2" id="KW-1185">Reference proteome</keyword>
<evidence type="ECO:0000313" key="1">
    <source>
        <dbReference type="EMBL" id="KAJ5459227.1"/>
    </source>
</evidence>
<comment type="caution">
    <text evidence="1">The sequence shown here is derived from an EMBL/GenBank/DDBJ whole genome shotgun (WGS) entry which is preliminary data.</text>
</comment>
<evidence type="ECO:0000313" key="2">
    <source>
        <dbReference type="Proteomes" id="UP001147760"/>
    </source>
</evidence>
<accession>A0A9W9WGQ8</accession>
<gene>
    <name evidence="1" type="ORF">N7530_011171</name>
</gene>
<name>A0A9W9WGQ8_9EURO</name>
<proteinExistence type="predicted"/>
<dbReference type="Proteomes" id="UP001147760">
    <property type="component" value="Unassembled WGS sequence"/>
</dbReference>
<protein>
    <submittedName>
        <fullName evidence="1">Uncharacterized protein</fullName>
    </submittedName>
</protein>
<organism evidence="1 2">
    <name type="scientific">Penicillium desertorum</name>
    <dbReference type="NCBI Taxonomy" id="1303715"/>
    <lineage>
        <taxon>Eukaryota</taxon>
        <taxon>Fungi</taxon>
        <taxon>Dikarya</taxon>
        <taxon>Ascomycota</taxon>
        <taxon>Pezizomycotina</taxon>
        <taxon>Eurotiomycetes</taxon>
        <taxon>Eurotiomycetidae</taxon>
        <taxon>Eurotiales</taxon>
        <taxon>Aspergillaceae</taxon>
        <taxon>Penicillium</taxon>
    </lineage>
</organism>
<dbReference type="OrthoDB" id="4505251at2759"/>
<dbReference type="EMBL" id="JAPWDO010000008">
    <property type="protein sequence ID" value="KAJ5459227.1"/>
    <property type="molecule type" value="Genomic_DNA"/>
</dbReference>
<reference evidence="1" key="1">
    <citation type="submission" date="2022-12" db="EMBL/GenBank/DDBJ databases">
        <authorList>
            <person name="Petersen C."/>
        </authorList>
    </citation>
    <scope>NUCLEOTIDE SEQUENCE</scope>
    <source>
        <strain evidence="1">IBT 17660</strain>
    </source>
</reference>